<gene>
    <name evidence="2" type="ORF">NDI37_05325</name>
</gene>
<dbReference type="Proteomes" id="UP001442494">
    <property type="component" value="Unassembled WGS sequence"/>
</dbReference>
<dbReference type="SUPFAM" id="SSF53335">
    <property type="entry name" value="S-adenosyl-L-methionine-dependent methyltransferases"/>
    <property type="match status" value="1"/>
</dbReference>
<name>A0ABV0JMG2_9CYAN</name>
<organism evidence="2 3">
    <name type="scientific">Funiculus sociatus GB2-A5</name>
    <dbReference type="NCBI Taxonomy" id="2933946"/>
    <lineage>
        <taxon>Bacteria</taxon>
        <taxon>Bacillati</taxon>
        <taxon>Cyanobacteriota</taxon>
        <taxon>Cyanophyceae</taxon>
        <taxon>Coleofasciculales</taxon>
        <taxon>Coleofasciculaceae</taxon>
        <taxon>Funiculus</taxon>
    </lineage>
</organism>
<dbReference type="Pfam" id="PF05050">
    <property type="entry name" value="Methyltransf_21"/>
    <property type="match status" value="1"/>
</dbReference>
<evidence type="ECO:0000313" key="2">
    <source>
        <dbReference type="EMBL" id="MEP0863886.1"/>
    </source>
</evidence>
<reference evidence="2 3" key="1">
    <citation type="submission" date="2022-04" db="EMBL/GenBank/DDBJ databases">
        <title>Positive selection, recombination, and allopatry shape intraspecific diversity of widespread and dominant cyanobacteria.</title>
        <authorList>
            <person name="Wei J."/>
            <person name="Shu W."/>
            <person name="Hu C."/>
        </authorList>
    </citation>
    <scope>NUCLEOTIDE SEQUENCE [LARGE SCALE GENOMIC DNA]</scope>
    <source>
        <strain evidence="2 3">GB2-A5</strain>
    </source>
</reference>
<dbReference type="InterPro" id="IPR006342">
    <property type="entry name" value="FkbM_mtfrase"/>
</dbReference>
<dbReference type="NCBIfam" id="TIGR01444">
    <property type="entry name" value="fkbM_fam"/>
    <property type="match status" value="1"/>
</dbReference>
<keyword evidence="2" id="KW-0808">Transferase</keyword>
<protein>
    <submittedName>
        <fullName evidence="2">FkbM family methyltransferase</fullName>
    </submittedName>
</protein>
<keyword evidence="2" id="KW-0489">Methyltransferase</keyword>
<dbReference type="EMBL" id="JAMPKK010000007">
    <property type="protein sequence ID" value="MEP0863886.1"/>
    <property type="molecule type" value="Genomic_DNA"/>
</dbReference>
<evidence type="ECO:0000259" key="1">
    <source>
        <dbReference type="Pfam" id="PF05050"/>
    </source>
</evidence>
<keyword evidence="3" id="KW-1185">Reference proteome</keyword>
<dbReference type="Gene3D" id="3.40.50.150">
    <property type="entry name" value="Vaccinia Virus protein VP39"/>
    <property type="match status" value="1"/>
</dbReference>
<accession>A0ABV0JMG2</accession>
<dbReference type="InterPro" id="IPR029063">
    <property type="entry name" value="SAM-dependent_MTases_sf"/>
</dbReference>
<comment type="caution">
    <text evidence="2">The sequence shown here is derived from an EMBL/GenBank/DDBJ whole genome shotgun (WGS) entry which is preliminary data.</text>
</comment>
<sequence length="150" mass="17168">MSDSEAETTFWYVVNSPALSNLDKSCWESHHMPNTLTETITVKTQRLDNILKPDLKIHFIKVDAEGVELQVFRGAIQTLKTHKPYIVFESGLIDAQEWQDGKWHDGRIYDLLVNECGLQIFKLRSCLEGLAPLSRDEFLKSSAWNFIASP</sequence>
<evidence type="ECO:0000313" key="3">
    <source>
        <dbReference type="Proteomes" id="UP001442494"/>
    </source>
</evidence>
<dbReference type="GO" id="GO:0008168">
    <property type="term" value="F:methyltransferase activity"/>
    <property type="evidence" value="ECO:0007669"/>
    <property type="project" value="UniProtKB-KW"/>
</dbReference>
<proteinExistence type="predicted"/>
<dbReference type="GO" id="GO:0032259">
    <property type="term" value="P:methylation"/>
    <property type="evidence" value="ECO:0007669"/>
    <property type="project" value="UniProtKB-KW"/>
</dbReference>
<feature type="domain" description="Methyltransferase FkbM" evidence="1">
    <location>
        <begin position="4"/>
        <end position="117"/>
    </location>
</feature>